<dbReference type="AlphaFoldDB" id="A0A9W5Z1V6"/>
<reference evidence="2" key="1">
    <citation type="submission" date="2022-07" db="EMBL/GenBank/DDBJ databases">
        <title>Taxonomy of Aspergillus series Nigri: significant species reduction supported by multi-species coalescent approaches.</title>
        <authorList>
            <person name="Bian C."/>
            <person name="Kusuya Y."/>
            <person name="Sklenar F."/>
            <person name="D'hooge E."/>
            <person name="Yaguchi T."/>
            <person name="Takahashi H."/>
            <person name="Hubka V."/>
        </authorList>
    </citation>
    <scope>NUCLEOTIDE SEQUENCE</scope>
    <source>
        <strain evidence="2">CBS 733.88</strain>
    </source>
</reference>
<evidence type="ECO:0000313" key="2">
    <source>
        <dbReference type="EMBL" id="GKZ26052.1"/>
    </source>
</evidence>
<evidence type="ECO:0000256" key="1">
    <source>
        <dbReference type="SAM" id="MobiDB-lite"/>
    </source>
</evidence>
<dbReference type="Proteomes" id="UP001143548">
    <property type="component" value="Unassembled WGS sequence"/>
</dbReference>
<name>A0A9W5Z1V6_9EURO</name>
<evidence type="ECO:0000313" key="3">
    <source>
        <dbReference type="Proteomes" id="UP001143548"/>
    </source>
</evidence>
<sequence length="430" mass="48098">MSYGNAVPRDGFTSSFGRFCTARGSNERVDGLSLRSMFLPKLSREGQKMLRDRTDFVLSQLQHYGVLLEESQISGNGTLLMKKVLQGGKCDAVPAHILALEKQLHLEWLDTCDVEALSSNPDWVIEKYFIRAGEQDSDHTRTNTVVRVPFPRSSEYRSGRLREAADQVAGLHHETGVGPETQTIFLGWDAAAVRKAAKAHANKETSDIQAREQEREDERAQMHADYLGALKRMKGAAARKARSPVGSYIVDCEEIEYQWPSLANDMTLDIQDAEQNGTFHATFNLGVVTGVMIISEGDMTDSEEEGDCGVEDEDDDERPATRAKRKPIAPTRGKPSKKAKAGKNQSYTYQLKLRCRETGEGQIFPDPEYGTIRFEDGKFAVFAAEAEFPCVGSGITFTARKVSEISCPSGEEWEEFSEEAYEYARVRRWH</sequence>
<feature type="region of interest" description="Disordered" evidence="1">
    <location>
        <begin position="297"/>
        <end position="344"/>
    </location>
</feature>
<protein>
    <submittedName>
        <fullName evidence="2">Uncharacterized protein</fullName>
    </submittedName>
</protein>
<feature type="compositionally biased region" description="Acidic residues" evidence="1">
    <location>
        <begin position="298"/>
        <end position="317"/>
    </location>
</feature>
<organism evidence="2 3">
    <name type="scientific">Aspergillus brasiliensis</name>
    <dbReference type="NCBI Taxonomy" id="319629"/>
    <lineage>
        <taxon>Eukaryota</taxon>
        <taxon>Fungi</taxon>
        <taxon>Dikarya</taxon>
        <taxon>Ascomycota</taxon>
        <taxon>Pezizomycotina</taxon>
        <taxon>Eurotiomycetes</taxon>
        <taxon>Eurotiomycetidae</taxon>
        <taxon>Eurotiales</taxon>
        <taxon>Aspergillaceae</taxon>
        <taxon>Aspergillus</taxon>
        <taxon>Aspergillus subgen. Circumdati</taxon>
    </lineage>
</organism>
<accession>A0A9W5Z1V6</accession>
<dbReference type="EMBL" id="BROQ01000131">
    <property type="protein sequence ID" value="GKZ26052.1"/>
    <property type="molecule type" value="Genomic_DNA"/>
</dbReference>
<proteinExistence type="predicted"/>
<gene>
    <name evidence="2" type="ORF">AbraCBS73388_002001</name>
</gene>
<comment type="caution">
    <text evidence="2">The sequence shown here is derived from an EMBL/GenBank/DDBJ whole genome shotgun (WGS) entry which is preliminary data.</text>
</comment>